<keyword evidence="5" id="KW-1185">Reference proteome</keyword>
<reference evidence="4 5" key="1">
    <citation type="journal article" date="2022" name="BMC Genomics">
        <title>Comparative genome analysis of mycobacteria focusing on tRNA and non-coding RNA.</title>
        <authorList>
            <person name="Behra P.R.K."/>
            <person name="Pettersson B.M.F."/>
            <person name="Ramesh M."/>
            <person name="Das S."/>
            <person name="Dasgupta S."/>
            <person name="Kirsebom L.A."/>
        </authorList>
    </citation>
    <scope>NUCLEOTIDE SEQUENCE [LARGE SCALE GENOMIC DNA]</scope>
    <source>
        <strain evidence="4 5">DSM 44078</strain>
    </source>
</reference>
<dbReference type="InterPro" id="IPR052336">
    <property type="entry name" value="MlaD_Phospholipid_Transporter"/>
</dbReference>
<accession>A0ABT3CKH7</accession>
<proteinExistence type="predicted"/>
<name>A0ABT3CKH7_9MYCO</name>
<organism evidence="4 5">
    <name type="scientific">Mycolicibacterium komossense</name>
    <dbReference type="NCBI Taxonomy" id="1779"/>
    <lineage>
        <taxon>Bacteria</taxon>
        <taxon>Bacillati</taxon>
        <taxon>Actinomycetota</taxon>
        <taxon>Actinomycetes</taxon>
        <taxon>Mycobacteriales</taxon>
        <taxon>Mycobacteriaceae</taxon>
        <taxon>Mycolicibacterium</taxon>
    </lineage>
</organism>
<feature type="compositionally biased region" description="Pro residues" evidence="1">
    <location>
        <begin position="421"/>
        <end position="436"/>
    </location>
</feature>
<dbReference type="Pfam" id="PF11887">
    <property type="entry name" value="Mce4_CUP1"/>
    <property type="match status" value="1"/>
</dbReference>
<feature type="domain" description="Mammalian cell entry C-terminal" evidence="3">
    <location>
        <begin position="119"/>
        <end position="290"/>
    </location>
</feature>
<dbReference type="InterPro" id="IPR003399">
    <property type="entry name" value="Mce/MlaD"/>
</dbReference>
<feature type="domain" description="Mce/MlaD" evidence="2">
    <location>
        <begin position="41"/>
        <end position="115"/>
    </location>
</feature>
<evidence type="ECO:0000259" key="3">
    <source>
        <dbReference type="Pfam" id="PF11887"/>
    </source>
</evidence>
<evidence type="ECO:0000259" key="2">
    <source>
        <dbReference type="Pfam" id="PF02470"/>
    </source>
</evidence>
<dbReference type="EMBL" id="JACKTY010000048">
    <property type="protein sequence ID" value="MCV7230016.1"/>
    <property type="molecule type" value="Genomic_DNA"/>
</dbReference>
<dbReference type="InterPro" id="IPR024516">
    <property type="entry name" value="Mce_C"/>
</dbReference>
<dbReference type="RefSeq" id="WP_264071290.1">
    <property type="nucleotide sequence ID" value="NZ_JACKTY010000048.1"/>
</dbReference>
<sequence>MRLNGRMKFQLALFMVIALVAVSLMGLHFMKLPAMLFGVGRYTVSMELPTTGGLYSGGNVTYRGTEVGRVESVGLTQTGVQAVLSLKSGIDIPSDLKAEVHSQSAIGEQYVALVPRADARPLRDGDVIPLADTSVPPDINSLLTAANAGLQAIPHDNLKTVIDESYTAVGGLGPELSRIVKGTSDLAIDARANLDPLIALIDQAQPVLNSQTNTSDAISAWASHTATVTGQLTSHDQDVADLITKGGPAADEVRQLFDRVAPTLPVFMANLVSISQVAVTYRDSIEELLVLFPQAISGNQAGLVANANTRQAYRGQYLSFNLNINLPPPCTTGFLPAQQQRVPTDVDVPERAVPGDLYCRVPQDSQLNVRGARNLPCETVPGKRAPTVAMCESDESYVPLNDGFNWKGDPNATLSGQAIPQSPPGAPPPAAVPPPAAAPALLPVAAVPYDPATGGYVGPDGKQYTQSNLAGGAKAPSWQDMLLPPRGQ</sequence>
<feature type="region of interest" description="Disordered" evidence="1">
    <location>
        <begin position="452"/>
        <end position="488"/>
    </location>
</feature>
<feature type="region of interest" description="Disordered" evidence="1">
    <location>
        <begin position="408"/>
        <end position="436"/>
    </location>
</feature>
<dbReference type="PANTHER" id="PTHR33371">
    <property type="entry name" value="INTERMEMBRANE PHOSPHOLIPID TRANSPORT SYSTEM BINDING PROTEIN MLAD-RELATED"/>
    <property type="match status" value="1"/>
</dbReference>
<protein>
    <submittedName>
        <fullName evidence="4">MCE family protein</fullName>
    </submittedName>
</protein>
<dbReference type="Pfam" id="PF02470">
    <property type="entry name" value="MlaD"/>
    <property type="match status" value="1"/>
</dbReference>
<dbReference type="Proteomes" id="UP001526201">
    <property type="component" value="Unassembled WGS sequence"/>
</dbReference>
<evidence type="ECO:0000256" key="1">
    <source>
        <dbReference type="SAM" id="MobiDB-lite"/>
    </source>
</evidence>
<gene>
    <name evidence="4" type="ORF">H7J73_28800</name>
</gene>
<evidence type="ECO:0000313" key="4">
    <source>
        <dbReference type="EMBL" id="MCV7230016.1"/>
    </source>
</evidence>
<comment type="caution">
    <text evidence="4">The sequence shown here is derived from an EMBL/GenBank/DDBJ whole genome shotgun (WGS) entry which is preliminary data.</text>
</comment>
<dbReference type="InterPro" id="IPR005693">
    <property type="entry name" value="Mce"/>
</dbReference>
<dbReference type="PANTHER" id="PTHR33371:SF16">
    <property type="entry name" value="MCE-FAMILY PROTEIN MCE3F"/>
    <property type="match status" value="1"/>
</dbReference>
<evidence type="ECO:0000313" key="5">
    <source>
        <dbReference type="Proteomes" id="UP001526201"/>
    </source>
</evidence>
<dbReference type="NCBIfam" id="TIGR00996">
    <property type="entry name" value="Mtu_fam_mce"/>
    <property type="match status" value="1"/>
</dbReference>